<feature type="compositionally biased region" description="Low complexity" evidence="2">
    <location>
        <begin position="163"/>
        <end position="175"/>
    </location>
</feature>
<organism evidence="3 4">
    <name type="scientific">Spodoptera exigua</name>
    <name type="common">Beet armyworm</name>
    <name type="synonym">Noctua fulgens</name>
    <dbReference type="NCBI Taxonomy" id="7107"/>
    <lineage>
        <taxon>Eukaryota</taxon>
        <taxon>Metazoa</taxon>
        <taxon>Ecdysozoa</taxon>
        <taxon>Arthropoda</taxon>
        <taxon>Hexapoda</taxon>
        <taxon>Insecta</taxon>
        <taxon>Pterygota</taxon>
        <taxon>Neoptera</taxon>
        <taxon>Endopterygota</taxon>
        <taxon>Lepidoptera</taxon>
        <taxon>Glossata</taxon>
        <taxon>Ditrysia</taxon>
        <taxon>Noctuoidea</taxon>
        <taxon>Noctuidae</taxon>
        <taxon>Amphipyrinae</taxon>
        <taxon>Spodoptera</taxon>
    </lineage>
</organism>
<evidence type="ECO:0000256" key="1">
    <source>
        <dbReference type="SAM" id="Coils"/>
    </source>
</evidence>
<proteinExistence type="predicted"/>
<dbReference type="Proteomes" id="UP000648187">
    <property type="component" value="Unassembled WGS sequence"/>
</dbReference>
<name>A0A835L873_SPOEX</name>
<sequence length="246" mass="27985">MNFIESHGDLSKPSRGPRSRRYVQQKWKELTDLLNSDGTGDSLTEEMWAKVWSDYKNNLKYKLAQKHSAARGTVGWPALLLTLTDLEKRVLNIIGVQAVTGMPIPEAGFTQFYGAEESSLSDKRVQVATTETAVIVGDDHVESTPIREDIWNTPGTSSQPTVAPIAAPMPSYSSPPKKKKKAEDSLVTIFKEYESNARQYKRERDRIAEELERERIRQRDVELQLQAQWLDFMKEALKVLVAYLEK</sequence>
<feature type="coiled-coil region" evidence="1">
    <location>
        <begin position="190"/>
        <end position="228"/>
    </location>
</feature>
<reference evidence="3" key="1">
    <citation type="submission" date="2020-08" db="EMBL/GenBank/DDBJ databases">
        <title>Spodoptera exigua strain:BAW_Kor-Di-RS1 Genome sequencing and assembly.</title>
        <authorList>
            <person name="Kim J."/>
            <person name="Nam H.Y."/>
            <person name="Kwon M."/>
            <person name="Choi J.H."/>
            <person name="Cho S.R."/>
            <person name="Kim G.-H."/>
        </authorList>
    </citation>
    <scope>NUCLEOTIDE SEQUENCE</scope>
    <source>
        <strain evidence="3">BAW_Kor-Di-RS1</strain>
        <tissue evidence="3">Whole-body</tissue>
    </source>
</reference>
<keyword evidence="4" id="KW-1185">Reference proteome</keyword>
<keyword evidence="1" id="KW-0175">Coiled coil</keyword>
<dbReference type="AlphaFoldDB" id="A0A835L873"/>
<comment type="caution">
    <text evidence="3">The sequence shown here is derived from an EMBL/GenBank/DDBJ whole genome shotgun (WGS) entry which is preliminary data.</text>
</comment>
<evidence type="ECO:0000256" key="2">
    <source>
        <dbReference type="SAM" id="MobiDB-lite"/>
    </source>
</evidence>
<evidence type="ECO:0000313" key="4">
    <source>
        <dbReference type="Proteomes" id="UP000648187"/>
    </source>
</evidence>
<feature type="region of interest" description="Disordered" evidence="2">
    <location>
        <begin position="148"/>
        <end position="180"/>
    </location>
</feature>
<evidence type="ECO:0008006" key="5">
    <source>
        <dbReference type="Google" id="ProtNLM"/>
    </source>
</evidence>
<gene>
    <name evidence="3" type="ORF">HW555_004592</name>
</gene>
<protein>
    <recommendedName>
        <fullName evidence="5">Regulatory protein zeste</fullName>
    </recommendedName>
</protein>
<dbReference type="EMBL" id="JACKWZ010000052">
    <property type="protein sequence ID" value="KAF9418626.1"/>
    <property type="molecule type" value="Genomic_DNA"/>
</dbReference>
<accession>A0A835L873</accession>
<evidence type="ECO:0000313" key="3">
    <source>
        <dbReference type="EMBL" id="KAF9418626.1"/>
    </source>
</evidence>